<evidence type="ECO:0008006" key="7">
    <source>
        <dbReference type="Google" id="ProtNLM"/>
    </source>
</evidence>
<keyword evidence="1" id="KW-0238">DNA-binding</keyword>
<gene>
    <name evidence="5" type="ORF">BAE44_0004395</name>
</gene>
<dbReference type="EMBL" id="LWDX02014882">
    <property type="protein sequence ID" value="OEL34585.1"/>
    <property type="molecule type" value="Genomic_DNA"/>
</dbReference>
<dbReference type="CDD" id="cd00167">
    <property type="entry name" value="SANT"/>
    <property type="match status" value="2"/>
</dbReference>
<dbReference type="PANTHER" id="PTHR45614:SF262">
    <property type="entry name" value="TRANSCRIPTION FACTOR MYB44"/>
    <property type="match status" value="1"/>
</dbReference>
<dbReference type="GO" id="GO:0005634">
    <property type="term" value="C:nucleus"/>
    <property type="evidence" value="ECO:0007669"/>
    <property type="project" value="TreeGrafter"/>
</dbReference>
<dbReference type="PANTHER" id="PTHR45614">
    <property type="entry name" value="MYB PROTEIN-RELATED"/>
    <property type="match status" value="1"/>
</dbReference>
<dbReference type="PROSITE" id="PS50090">
    <property type="entry name" value="MYB_LIKE"/>
    <property type="match status" value="2"/>
</dbReference>
<dbReference type="Gene3D" id="1.10.10.60">
    <property type="entry name" value="Homeodomain-like"/>
    <property type="match status" value="2"/>
</dbReference>
<reference evidence="5 6" key="1">
    <citation type="submission" date="2016-09" db="EMBL/GenBank/DDBJ databases">
        <title>The draft genome of Dichanthelium oligosanthes: A C3 panicoid grass species.</title>
        <authorList>
            <person name="Studer A.J."/>
            <person name="Schnable J.C."/>
            <person name="Brutnell T.P."/>
        </authorList>
    </citation>
    <scope>NUCLEOTIDE SEQUENCE [LARGE SCALE GENOMIC DNA]</scope>
    <source>
        <strain evidence="6">cv. Kellogg 1175</strain>
        <tissue evidence="5">Leaf</tissue>
    </source>
</reference>
<evidence type="ECO:0000259" key="3">
    <source>
        <dbReference type="PROSITE" id="PS50090"/>
    </source>
</evidence>
<dbReference type="Proteomes" id="UP000095767">
    <property type="component" value="Unassembled WGS sequence"/>
</dbReference>
<evidence type="ECO:0000313" key="5">
    <source>
        <dbReference type="EMBL" id="OEL34585.1"/>
    </source>
</evidence>
<dbReference type="InterPro" id="IPR050560">
    <property type="entry name" value="MYB_TF"/>
</dbReference>
<evidence type="ECO:0000259" key="4">
    <source>
        <dbReference type="PROSITE" id="PS51294"/>
    </source>
</evidence>
<evidence type="ECO:0000256" key="2">
    <source>
        <dbReference type="SAM" id="MobiDB-lite"/>
    </source>
</evidence>
<evidence type="ECO:0000313" key="6">
    <source>
        <dbReference type="Proteomes" id="UP000095767"/>
    </source>
</evidence>
<dbReference type="STRING" id="888268.A0A1E5WB53"/>
<dbReference type="PROSITE" id="PS51294">
    <property type="entry name" value="HTH_MYB"/>
    <property type="match status" value="2"/>
</dbReference>
<dbReference type="InterPro" id="IPR009057">
    <property type="entry name" value="Homeodomain-like_sf"/>
</dbReference>
<feature type="domain" description="Myb-like" evidence="3">
    <location>
        <begin position="48"/>
        <end position="91"/>
    </location>
</feature>
<dbReference type="AlphaFoldDB" id="A0A1E5WB53"/>
<feature type="non-terminal residue" evidence="5">
    <location>
        <position position="1"/>
    </location>
</feature>
<feature type="region of interest" description="Disordered" evidence="2">
    <location>
        <begin position="94"/>
        <end position="116"/>
    </location>
</feature>
<dbReference type="SMART" id="SM00717">
    <property type="entry name" value="SANT"/>
    <property type="match status" value="2"/>
</dbReference>
<dbReference type="SUPFAM" id="SSF46689">
    <property type="entry name" value="Homeodomain-like"/>
    <property type="match status" value="1"/>
</dbReference>
<protein>
    <recommendedName>
        <fullName evidence="7">Transcription factor MYB44</fullName>
    </recommendedName>
</protein>
<evidence type="ECO:0000256" key="1">
    <source>
        <dbReference type="ARBA" id="ARBA00023125"/>
    </source>
</evidence>
<dbReference type="InterPro" id="IPR001005">
    <property type="entry name" value="SANT/Myb"/>
</dbReference>
<accession>A0A1E5WB53</accession>
<dbReference type="GO" id="GO:0000978">
    <property type="term" value="F:RNA polymerase II cis-regulatory region sequence-specific DNA binding"/>
    <property type="evidence" value="ECO:0007669"/>
    <property type="project" value="TreeGrafter"/>
</dbReference>
<organism evidence="5 6">
    <name type="scientific">Dichanthelium oligosanthes</name>
    <dbReference type="NCBI Taxonomy" id="888268"/>
    <lineage>
        <taxon>Eukaryota</taxon>
        <taxon>Viridiplantae</taxon>
        <taxon>Streptophyta</taxon>
        <taxon>Embryophyta</taxon>
        <taxon>Tracheophyta</taxon>
        <taxon>Spermatophyta</taxon>
        <taxon>Magnoliopsida</taxon>
        <taxon>Liliopsida</taxon>
        <taxon>Poales</taxon>
        <taxon>Poaceae</taxon>
        <taxon>PACMAD clade</taxon>
        <taxon>Panicoideae</taxon>
        <taxon>Panicodae</taxon>
        <taxon>Paniceae</taxon>
        <taxon>Dichantheliinae</taxon>
        <taxon>Dichanthelium</taxon>
    </lineage>
</organism>
<keyword evidence="6" id="KW-1185">Reference proteome</keyword>
<feature type="domain" description="Myb-like" evidence="3">
    <location>
        <begin position="1"/>
        <end position="37"/>
    </location>
</feature>
<name>A0A1E5WB53_9POAL</name>
<proteinExistence type="predicted"/>
<dbReference type="InterPro" id="IPR017930">
    <property type="entry name" value="Myb_dom"/>
</dbReference>
<dbReference type="Pfam" id="PF00249">
    <property type="entry name" value="Myb_DNA-binding"/>
    <property type="match status" value="2"/>
</dbReference>
<feature type="domain" description="HTH myb-type" evidence="4">
    <location>
        <begin position="47"/>
        <end position="95"/>
    </location>
</feature>
<dbReference type="GO" id="GO:0000981">
    <property type="term" value="F:DNA-binding transcription factor activity, RNA polymerase II-specific"/>
    <property type="evidence" value="ECO:0007669"/>
    <property type="project" value="TreeGrafter"/>
</dbReference>
<comment type="caution">
    <text evidence="5">The sequence shown here is derived from an EMBL/GenBank/DDBJ whole genome shotgun (WGS) entry which is preliminary data.</text>
</comment>
<sequence length="215" mass="23914">LREQVRLHGGRQNWEGVSAALPGRNARSCSHRWYNYLAPDVDAGSGRPFNDEEDEVIVSSYRSFPNKWVTIAKFLPGRTDNDIKNRWNTVIRKQLEQDQQRQQAPPPPRSREDCTLPLFPLVPGDVRITRRGEPVLRRQPPDEAVGEDQSGACLNLFPLAPGDLTKGGSNSDACEAAAMDVDVGDGDLLEKRLWPVSTATAMEKFKAIVEAVRAP</sequence>
<feature type="domain" description="HTH myb-type" evidence="4">
    <location>
        <begin position="1"/>
        <end position="41"/>
    </location>
</feature>
<dbReference type="OrthoDB" id="683124at2759"/>